<dbReference type="Proteomes" id="UP000215902">
    <property type="component" value="Unassembled WGS sequence"/>
</dbReference>
<dbReference type="Gene3D" id="2.60.120.260">
    <property type="entry name" value="Galactose-binding domain-like"/>
    <property type="match status" value="1"/>
</dbReference>
<evidence type="ECO:0000256" key="1">
    <source>
        <dbReference type="SAM" id="MobiDB-lite"/>
    </source>
</evidence>
<protein>
    <submittedName>
        <fullName evidence="4">Uncharacterized protein</fullName>
    </submittedName>
</protein>
<feature type="chain" id="PRO_5012402167" evidence="3">
    <location>
        <begin position="20"/>
        <end position="342"/>
    </location>
</feature>
<keyword evidence="3" id="KW-0732">Signal</keyword>
<comment type="caution">
    <text evidence="4">The sequence shown here is derived from an EMBL/GenBank/DDBJ whole genome shotgun (WGS) entry which is preliminary data.</text>
</comment>
<keyword evidence="2" id="KW-0812">Transmembrane</keyword>
<gene>
    <name evidence="4" type="ORF">BOX15_Mlig012084g2</name>
</gene>
<accession>A0A267DYW1</accession>
<dbReference type="AlphaFoldDB" id="A0A267DYW1"/>
<sequence>MKLQLAGLIFIFILQGSAADNSDTSEFPIRRSRVLSTWQSSFGDGQTCFFNRSQTEEASVVSDKQKSYRFFHSKGKSQADGGFHWFAVQLNEPVLISSVTVKGREDGVQYTYNRVIDIEIWTSSWSRRVFSGDEHCTSRSMSGQFNDSLPKWTLCGVINSSLESITRGELLTVSCENGTSKPAHHLLLRKDVSSKEPDTDDDDVMSFADLRLQVRRPKNPPASSPNSASNATFSATVSALVFVLTALICGVALLKLKLKSRQLQSSSPEAKLSNVPDNPAGVAKAVRKTEPTLRPRVTARSCEPECSYLSVNPNAEPADNSDRNSDTASDCTVYLEIVADAN</sequence>
<evidence type="ECO:0000313" key="5">
    <source>
        <dbReference type="Proteomes" id="UP000215902"/>
    </source>
</evidence>
<reference evidence="4 5" key="1">
    <citation type="submission" date="2017-06" db="EMBL/GenBank/DDBJ databases">
        <title>A platform for efficient transgenesis in Macrostomum lignano, a flatworm model organism for stem cell research.</title>
        <authorList>
            <person name="Berezikov E."/>
        </authorList>
    </citation>
    <scope>NUCLEOTIDE SEQUENCE [LARGE SCALE GENOMIC DNA]</scope>
    <source>
        <strain evidence="4">DV1</strain>
        <tissue evidence="4">Whole organism</tissue>
    </source>
</reference>
<keyword evidence="5" id="KW-1185">Reference proteome</keyword>
<name>A0A267DYW1_9PLAT</name>
<feature type="signal peptide" evidence="3">
    <location>
        <begin position="1"/>
        <end position="19"/>
    </location>
</feature>
<evidence type="ECO:0000256" key="3">
    <source>
        <dbReference type="SAM" id="SignalP"/>
    </source>
</evidence>
<evidence type="ECO:0000313" key="4">
    <source>
        <dbReference type="EMBL" id="PAA54356.1"/>
    </source>
</evidence>
<feature type="region of interest" description="Disordered" evidence="1">
    <location>
        <begin position="265"/>
        <end position="297"/>
    </location>
</feature>
<organism evidence="4 5">
    <name type="scientific">Macrostomum lignano</name>
    <dbReference type="NCBI Taxonomy" id="282301"/>
    <lineage>
        <taxon>Eukaryota</taxon>
        <taxon>Metazoa</taxon>
        <taxon>Spiralia</taxon>
        <taxon>Lophotrochozoa</taxon>
        <taxon>Platyhelminthes</taxon>
        <taxon>Rhabditophora</taxon>
        <taxon>Macrostomorpha</taxon>
        <taxon>Macrostomida</taxon>
        <taxon>Macrostomidae</taxon>
        <taxon>Macrostomum</taxon>
    </lineage>
</organism>
<dbReference type="EMBL" id="NIVC01002925">
    <property type="protein sequence ID" value="PAA54356.1"/>
    <property type="molecule type" value="Genomic_DNA"/>
</dbReference>
<keyword evidence="2" id="KW-1133">Transmembrane helix</keyword>
<proteinExistence type="predicted"/>
<evidence type="ECO:0000256" key="2">
    <source>
        <dbReference type="SAM" id="Phobius"/>
    </source>
</evidence>
<feature type="transmembrane region" description="Helical" evidence="2">
    <location>
        <begin position="233"/>
        <end position="254"/>
    </location>
</feature>
<keyword evidence="2" id="KW-0472">Membrane</keyword>